<dbReference type="Proteomes" id="UP000837857">
    <property type="component" value="Chromosome 23"/>
</dbReference>
<proteinExistence type="predicted"/>
<protein>
    <submittedName>
        <fullName evidence="2">Uncharacterized protein</fullName>
    </submittedName>
</protein>
<sequence>MYTISQLSPKSIMSEKLALDDVLQTTQTENLSFRIEPSAKYNLDIDIEPEDVLKEEEIENHIIVARSADPNDRESRSINNEDIPTSNHNED</sequence>
<organism evidence="2 3">
    <name type="scientific">Iphiclides podalirius</name>
    <name type="common">scarce swallowtail</name>
    <dbReference type="NCBI Taxonomy" id="110791"/>
    <lineage>
        <taxon>Eukaryota</taxon>
        <taxon>Metazoa</taxon>
        <taxon>Ecdysozoa</taxon>
        <taxon>Arthropoda</taxon>
        <taxon>Hexapoda</taxon>
        <taxon>Insecta</taxon>
        <taxon>Pterygota</taxon>
        <taxon>Neoptera</taxon>
        <taxon>Endopterygota</taxon>
        <taxon>Lepidoptera</taxon>
        <taxon>Glossata</taxon>
        <taxon>Ditrysia</taxon>
        <taxon>Papilionoidea</taxon>
        <taxon>Papilionidae</taxon>
        <taxon>Papilioninae</taxon>
        <taxon>Iphiclides</taxon>
    </lineage>
</organism>
<name>A0ABN8IFU5_9NEOP</name>
<dbReference type="EMBL" id="OW152835">
    <property type="protein sequence ID" value="CAH2056535.1"/>
    <property type="molecule type" value="Genomic_DNA"/>
</dbReference>
<keyword evidence="3" id="KW-1185">Reference proteome</keyword>
<reference evidence="2" key="1">
    <citation type="submission" date="2022-03" db="EMBL/GenBank/DDBJ databases">
        <authorList>
            <person name="Martin H S."/>
        </authorList>
    </citation>
    <scope>NUCLEOTIDE SEQUENCE</scope>
</reference>
<evidence type="ECO:0000313" key="2">
    <source>
        <dbReference type="EMBL" id="CAH2056535.1"/>
    </source>
</evidence>
<feature type="non-terminal residue" evidence="2">
    <location>
        <position position="91"/>
    </location>
</feature>
<accession>A0ABN8IFU5</accession>
<gene>
    <name evidence="2" type="ORF">IPOD504_LOCUS9737</name>
</gene>
<evidence type="ECO:0000256" key="1">
    <source>
        <dbReference type="SAM" id="MobiDB-lite"/>
    </source>
</evidence>
<feature type="compositionally biased region" description="Polar residues" evidence="1">
    <location>
        <begin position="77"/>
        <end position="91"/>
    </location>
</feature>
<evidence type="ECO:0000313" key="3">
    <source>
        <dbReference type="Proteomes" id="UP000837857"/>
    </source>
</evidence>
<feature type="region of interest" description="Disordered" evidence="1">
    <location>
        <begin position="64"/>
        <end position="91"/>
    </location>
</feature>